<organism evidence="1 2">
    <name type="scientific">Acidovorax kalamii</name>
    <dbReference type="NCBI Taxonomy" id="2004485"/>
    <lineage>
        <taxon>Bacteria</taxon>
        <taxon>Pseudomonadati</taxon>
        <taxon>Pseudomonadota</taxon>
        <taxon>Betaproteobacteria</taxon>
        <taxon>Burkholderiales</taxon>
        <taxon>Comamonadaceae</taxon>
        <taxon>Acidovorax</taxon>
    </lineage>
</organism>
<evidence type="ECO:0000313" key="1">
    <source>
        <dbReference type="EMBL" id="OYD50135.1"/>
    </source>
</evidence>
<keyword evidence="2" id="KW-1185">Reference proteome</keyword>
<protein>
    <recommendedName>
        <fullName evidence="3">Lipoprotein</fullName>
    </recommendedName>
</protein>
<proteinExistence type="predicted"/>
<dbReference type="OrthoDB" id="9768004at2"/>
<evidence type="ECO:0000313" key="2">
    <source>
        <dbReference type="Proteomes" id="UP000215441"/>
    </source>
</evidence>
<reference evidence="1 2" key="1">
    <citation type="submission" date="2017-07" db="EMBL/GenBank/DDBJ databases">
        <title>Acidovorax KNDSW TSA 6 genome sequence and assembly.</title>
        <authorList>
            <person name="Mayilraj S."/>
        </authorList>
    </citation>
    <scope>NUCLEOTIDE SEQUENCE [LARGE SCALE GENOMIC DNA]</scope>
    <source>
        <strain evidence="1 2">KNDSW-TSA6</strain>
    </source>
</reference>
<dbReference type="EMBL" id="NOIG01000007">
    <property type="protein sequence ID" value="OYD50135.1"/>
    <property type="molecule type" value="Genomic_DNA"/>
</dbReference>
<dbReference type="RefSeq" id="WP_094289555.1">
    <property type="nucleotide sequence ID" value="NZ_NOIG01000007.1"/>
</dbReference>
<dbReference type="AlphaFoldDB" id="A0A235ENX9"/>
<accession>A0A235ENX9</accession>
<name>A0A235ENX9_9BURK</name>
<sequence>MSLKYLVGLGGLVFALVGCGNGGSDAHEAVCFDNTFYAEGAQIKIVYELSGSSSGKEAWSSTVTSVNATLDGVSGLVQRREEHTPEGLSTRHVFTSEKLLSAGVVARHGETRYNSVAPLLSSVVERYAPPFVDARAELRTGESATYPKQGERTAMGSAGGPVVTPFSDFVTVTFVGQESVSVPAGVYQACRYTTFTQSTGVSVTQWLHRGVVVRQESRGTVHALINGTFNGLPL</sequence>
<gene>
    <name evidence="1" type="ORF">CBY09_11290</name>
</gene>
<evidence type="ECO:0008006" key="3">
    <source>
        <dbReference type="Google" id="ProtNLM"/>
    </source>
</evidence>
<comment type="caution">
    <text evidence="1">The sequence shown here is derived from an EMBL/GenBank/DDBJ whole genome shotgun (WGS) entry which is preliminary data.</text>
</comment>
<dbReference type="PROSITE" id="PS51257">
    <property type="entry name" value="PROKAR_LIPOPROTEIN"/>
    <property type="match status" value="1"/>
</dbReference>
<dbReference type="Proteomes" id="UP000215441">
    <property type="component" value="Unassembled WGS sequence"/>
</dbReference>